<dbReference type="Gene3D" id="1.20.58.2200">
    <property type="match status" value="1"/>
</dbReference>
<name>A0A1E7R1C6_9GAMM</name>
<dbReference type="STRING" id="1262585.BJI46_05130"/>
<evidence type="ECO:0008006" key="4">
    <source>
        <dbReference type="Google" id="ProtNLM"/>
    </source>
</evidence>
<evidence type="ECO:0000313" key="2">
    <source>
        <dbReference type="EMBL" id="OEY93125.1"/>
    </source>
</evidence>
<keyword evidence="3" id="KW-1185">Reference proteome</keyword>
<dbReference type="OrthoDB" id="6713201at2"/>
<dbReference type="Proteomes" id="UP000185895">
    <property type="component" value="Unassembled WGS sequence"/>
</dbReference>
<proteinExistence type="predicted"/>
<feature type="region of interest" description="Disordered" evidence="1">
    <location>
        <begin position="26"/>
        <end position="56"/>
    </location>
</feature>
<accession>A0A1E7R1C6</accession>
<feature type="compositionally biased region" description="Basic and acidic residues" evidence="1">
    <location>
        <begin position="26"/>
        <end position="40"/>
    </location>
</feature>
<comment type="caution">
    <text evidence="2">The sequence shown here is derived from an EMBL/GenBank/DDBJ whole genome shotgun (WGS) entry which is preliminary data.</text>
</comment>
<evidence type="ECO:0000256" key="1">
    <source>
        <dbReference type="SAM" id="MobiDB-lite"/>
    </source>
</evidence>
<dbReference type="RefSeq" id="WP_070070696.1">
    <property type="nucleotide sequence ID" value="NZ_MKKK01000056.1"/>
</dbReference>
<dbReference type="EMBL" id="MKKK01000056">
    <property type="protein sequence ID" value="OEY93125.1"/>
    <property type="molecule type" value="Genomic_DNA"/>
</dbReference>
<gene>
    <name evidence="2" type="ORF">BJI46_05130</name>
</gene>
<dbReference type="InterPro" id="IPR038440">
    <property type="entry name" value="FimV_C_sf"/>
</dbReference>
<protein>
    <recommendedName>
        <fullName evidence="4">FimV domain-containing protein</fullName>
    </recommendedName>
</protein>
<evidence type="ECO:0000313" key="3">
    <source>
        <dbReference type="Proteomes" id="UP000185895"/>
    </source>
</evidence>
<sequence length="431" mass="48753">MPTTIIIIAVIALAVLLVLRAKQNKSTHEPRNKTNLDKARLSKKTLSTNNSTKISKATPDQKEIELKQLVAKIDLHIANKDYSKAEGLINMALNQDYKQEDLYFKLLNIYHVQDDNFAIKQLLDTVEKLNLNELYQKLYNANTDYKEQQDHQPIAEKNYTVENINTTPFIPEDEIITTHPVSHNIDFSTDIKSENHFSTEPVKNTYIAEDALEFNLDGIELDHRSSKKATEAEELPTFNFELDQQKPSLPTSDPQDQSINLTQNQVVTEKPLEFNLSNTVAPVKSTTEDLTQSLNAKDSIKLSDHKAELNFDLEQKPTEQHTPEAELPAFTLNFDLSEPTATSIKSDQTLANTFSLLPNLTQSDQQLRNDPLLESFPELADINEVDLNLELAEHYIGLGAIDAAKQLITAQQHQLTQEQATRTQDLLQKIA</sequence>
<organism evidence="2 3">
    <name type="scientific">Acinetobacter qingfengensis</name>
    <dbReference type="NCBI Taxonomy" id="1262585"/>
    <lineage>
        <taxon>Bacteria</taxon>
        <taxon>Pseudomonadati</taxon>
        <taxon>Pseudomonadota</taxon>
        <taxon>Gammaproteobacteria</taxon>
        <taxon>Moraxellales</taxon>
        <taxon>Moraxellaceae</taxon>
        <taxon>Acinetobacter</taxon>
    </lineage>
</organism>
<reference evidence="2 3" key="1">
    <citation type="submission" date="2016-09" db="EMBL/GenBank/DDBJ databases">
        <authorList>
            <person name="Capua I."/>
            <person name="De Benedictis P."/>
            <person name="Joannis T."/>
            <person name="Lombin L.H."/>
            <person name="Cattoli G."/>
        </authorList>
    </citation>
    <scope>NUCLEOTIDE SEQUENCE [LARGE SCALE GENOMIC DNA]</scope>
    <source>
        <strain evidence="2 3">ANC 4671</strain>
    </source>
</reference>
<feature type="compositionally biased region" description="Polar residues" evidence="1">
    <location>
        <begin position="44"/>
        <end position="55"/>
    </location>
</feature>
<dbReference type="AlphaFoldDB" id="A0A1E7R1C6"/>